<evidence type="ECO:0000313" key="1">
    <source>
        <dbReference type="EMBL" id="RUM17285.1"/>
    </source>
</evidence>
<dbReference type="RefSeq" id="WP_126925313.1">
    <property type="nucleotide sequence ID" value="NZ_ML133723.1"/>
</dbReference>
<protein>
    <submittedName>
        <fullName evidence="1">Uncharacterized protein</fullName>
    </submittedName>
</protein>
<accession>A0A432P9P4</accession>
<proteinExistence type="predicted"/>
<name>A0A432P9P4_9HYPH</name>
<gene>
    <name evidence="1" type="ORF">EFQ99_34600</name>
</gene>
<comment type="caution">
    <text evidence="1">The sequence shown here is derived from an EMBL/GenBank/DDBJ whole genome shotgun (WGS) entry which is preliminary data.</text>
</comment>
<dbReference type="Proteomes" id="UP000278823">
    <property type="component" value="Unassembled WGS sequence"/>
</dbReference>
<keyword evidence="2" id="KW-1185">Reference proteome</keyword>
<dbReference type="AlphaFoldDB" id="A0A432P9P4"/>
<dbReference type="OrthoDB" id="8396229at2"/>
<organism evidence="1 2">
    <name type="scientific">Rhizobium vallis</name>
    <dbReference type="NCBI Taxonomy" id="634290"/>
    <lineage>
        <taxon>Bacteria</taxon>
        <taxon>Pseudomonadati</taxon>
        <taxon>Pseudomonadota</taxon>
        <taxon>Alphaproteobacteria</taxon>
        <taxon>Hyphomicrobiales</taxon>
        <taxon>Rhizobiaceae</taxon>
        <taxon>Rhizobium/Agrobacterium group</taxon>
        <taxon>Rhizobium</taxon>
    </lineage>
</organism>
<evidence type="ECO:0000313" key="2">
    <source>
        <dbReference type="Proteomes" id="UP000278823"/>
    </source>
</evidence>
<reference evidence="2" key="1">
    <citation type="submission" date="2018-11" db="EMBL/GenBank/DDBJ databases">
        <title>Rhizobium chutanense sp. nov., isolated from root nodules of Phaseolus vulgaris in China.</title>
        <authorList>
            <person name="Huo Y."/>
        </authorList>
    </citation>
    <scope>NUCLEOTIDE SEQUENCE [LARGE SCALE GENOMIC DNA]</scope>
    <source>
        <strain evidence="2">CCBAU 65647</strain>
    </source>
</reference>
<dbReference type="EMBL" id="RJTH01000040">
    <property type="protein sequence ID" value="RUM17285.1"/>
    <property type="molecule type" value="Genomic_DNA"/>
</dbReference>
<sequence>MSSMRKYTYDDLTTLRDFRAPVITVACRSCDRTGELDRKKLVKLHGASLTIGQLRRRLALGCGNMNGEDGVDRCGAWFPCLVDAGVEEQEKIG</sequence>